<dbReference type="EMBL" id="JAPFFF010000030">
    <property type="protein sequence ID" value="KAK8845657.1"/>
    <property type="molecule type" value="Genomic_DNA"/>
</dbReference>
<evidence type="ECO:0000313" key="3">
    <source>
        <dbReference type="Proteomes" id="UP001470230"/>
    </source>
</evidence>
<gene>
    <name evidence="2" type="ORF">M9Y10_020575</name>
</gene>
<comment type="caution">
    <text evidence="2">The sequence shown here is derived from an EMBL/GenBank/DDBJ whole genome shotgun (WGS) entry which is preliminary data.</text>
</comment>
<organism evidence="2 3">
    <name type="scientific">Tritrichomonas musculus</name>
    <dbReference type="NCBI Taxonomy" id="1915356"/>
    <lineage>
        <taxon>Eukaryota</taxon>
        <taxon>Metamonada</taxon>
        <taxon>Parabasalia</taxon>
        <taxon>Tritrichomonadida</taxon>
        <taxon>Tritrichomonadidae</taxon>
        <taxon>Tritrichomonas</taxon>
    </lineage>
</organism>
<evidence type="ECO:0008006" key="4">
    <source>
        <dbReference type="Google" id="ProtNLM"/>
    </source>
</evidence>
<evidence type="ECO:0000313" key="2">
    <source>
        <dbReference type="EMBL" id="KAK8845657.1"/>
    </source>
</evidence>
<protein>
    <recommendedName>
        <fullName evidence="4">Transposase Helix-turn-helix domain-containing protein</fullName>
    </recommendedName>
</protein>
<dbReference type="Proteomes" id="UP001470230">
    <property type="component" value="Unassembled WGS sequence"/>
</dbReference>
<keyword evidence="3" id="KW-1185">Reference proteome</keyword>
<accession>A0ABR2HGA9</accession>
<sequence length="197" mass="23331">MDIISFLTNSYEQEIAPGVRHLFDIDDAYYDYPKFLIRCNKRNKDERMTRSDKKWFEQTEELKRLWESYHPEKVLTIDDLKNAVNAQEEEEEEEVDDFDENDNESKDESSRHIKHKDPIIEFNSDGWNSLDRSVQKILKSHEEEIFNDGVTYQQQMKFVYTLIYSPKKSDHRGYQTIADLFGVGKGTVYNIGHSISS</sequence>
<reference evidence="2 3" key="1">
    <citation type="submission" date="2024-04" db="EMBL/GenBank/DDBJ databases">
        <title>Tritrichomonas musculus Genome.</title>
        <authorList>
            <person name="Alves-Ferreira E."/>
            <person name="Grigg M."/>
            <person name="Lorenzi H."/>
            <person name="Galac M."/>
        </authorList>
    </citation>
    <scope>NUCLEOTIDE SEQUENCE [LARGE SCALE GENOMIC DNA]</scope>
    <source>
        <strain evidence="2 3">EAF2021</strain>
    </source>
</reference>
<evidence type="ECO:0000256" key="1">
    <source>
        <dbReference type="SAM" id="MobiDB-lite"/>
    </source>
</evidence>
<feature type="compositionally biased region" description="Basic and acidic residues" evidence="1">
    <location>
        <begin position="103"/>
        <end position="114"/>
    </location>
</feature>
<proteinExistence type="predicted"/>
<feature type="region of interest" description="Disordered" evidence="1">
    <location>
        <begin position="85"/>
        <end position="114"/>
    </location>
</feature>
<name>A0ABR2HGA9_9EUKA</name>
<feature type="compositionally biased region" description="Acidic residues" evidence="1">
    <location>
        <begin position="87"/>
        <end position="102"/>
    </location>
</feature>